<dbReference type="EMBL" id="JAAPAO010001397">
    <property type="protein sequence ID" value="KAF4649888.1"/>
    <property type="molecule type" value="Genomic_DNA"/>
</dbReference>
<feature type="non-terminal residue" evidence="1">
    <location>
        <position position="184"/>
    </location>
</feature>
<dbReference type="Proteomes" id="UP000591131">
    <property type="component" value="Unassembled WGS sequence"/>
</dbReference>
<accession>A0A7J6KRT0</accession>
<organism evidence="1 2">
    <name type="scientific">Perkinsus chesapeaki</name>
    <name type="common">Clam parasite</name>
    <name type="synonym">Perkinsus andrewsi</name>
    <dbReference type="NCBI Taxonomy" id="330153"/>
    <lineage>
        <taxon>Eukaryota</taxon>
        <taxon>Sar</taxon>
        <taxon>Alveolata</taxon>
        <taxon>Perkinsozoa</taxon>
        <taxon>Perkinsea</taxon>
        <taxon>Perkinsida</taxon>
        <taxon>Perkinsidae</taxon>
        <taxon>Perkinsus</taxon>
    </lineage>
</organism>
<dbReference type="OrthoDB" id="6762638at2759"/>
<gene>
    <name evidence="1" type="ORF">FOL47_001610</name>
</gene>
<evidence type="ECO:0000313" key="2">
    <source>
        <dbReference type="Proteomes" id="UP000591131"/>
    </source>
</evidence>
<evidence type="ECO:0000313" key="1">
    <source>
        <dbReference type="EMBL" id="KAF4649888.1"/>
    </source>
</evidence>
<comment type="caution">
    <text evidence="1">The sequence shown here is derived from an EMBL/GenBank/DDBJ whole genome shotgun (WGS) entry which is preliminary data.</text>
</comment>
<evidence type="ECO:0008006" key="3">
    <source>
        <dbReference type="Google" id="ProtNLM"/>
    </source>
</evidence>
<keyword evidence="2" id="KW-1185">Reference proteome</keyword>
<protein>
    <recommendedName>
        <fullName evidence="3">Nuclease HARBI1</fullName>
    </recommendedName>
</protein>
<reference evidence="1 2" key="1">
    <citation type="submission" date="2020-04" db="EMBL/GenBank/DDBJ databases">
        <title>Perkinsus chesapeaki whole genome sequence.</title>
        <authorList>
            <person name="Bogema D.R."/>
        </authorList>
    </citation>
    <scope>NUCLEOTIDE SEQUENCE [LARGE SCALE GENOMIC DNA]</scope>
    <source>
        <strain evidence="1">ATCC PRA-425</strain>
    </source>
</reference>
<proteinExistence type="predicted"/>
<sequence>MHSASSLFSSSDSSDDEERRLYVVAPRSNFDGPHIGFAEARFRLSSQQLQYLCELLGPSLAASDSQQRRKGFVLTVKEQVAIGLRVLATGSTYRTVGDAHGVAIGTVSAMVKRFVEVVVDVLCPVYIRIPAGKDLQRSVDGFRQLNGMMDVWAVVDGTHVKVHPPSELEGPFVNRHHEHSLNCQ</sequence>
<name>A0A7J6KRT0_PERCH</name>
<dbReference type="AlphaFoldDB" id="A0A7J6KRT0"/>